<accession>A0ABR9EWE5</accession>
<evidence type="ECO:0000313" key="2">
    <source>
        <dbReference type="Proteomes" id="UP001645039"/>
    </source>
</evidence>
<sequence length="105" mass="11538">MPAELIKAPVPLAHVQRSLRQCLSIAAELLYDHGHVLETITLPQRGLARRELLALSAAAPTWATCQQVMETSEAATFNEYGRFVLTHLGRELMFDMFGQGAADCA</sequence>
<comment type="caution">
    <text evidence="1">The sequence shown here is derived from an EMBL/GenBank/DDBJ whole genome shotgun (WGS) entry which is preliminary data.</text>
</comment>
<keyword evidence="2" id="KW-1185">Reference proteome</keyword>
<proteinExistence type="predicted"/>
<dbReference type="EMBL" id="RRZD01000001">
    <property type="protein sequence ID" value="MBE0398537.1"/>
    <property type="molecule type" value="Genomic_DNA"/>
</dbReference>
<protein>
    <submittedName>
        <fullName evidence="1">Uncharacterized protein</fullName>
    </submittedName>
</protein>
<dbReference type="Proteomes" id="UP001645039">
    <property type="component" value="Unassembled WGS sequence"/>
</dbReference>
<organism evidence="1 2">
    <name type="scientific">Halomonas casei</name>
    <dbReference type="NCBI Taxonomy" id="2742613"/>
    <lineage>
        <taxon>Bacteria</taxon>
        <taxon>Pseudomonadati</taxon>
        <taxon>Pseudomonadota</taxon>
        <taxon>Gammaproteobacteria</taxon>
        <taxon>Oceanospirillales</taxon>
        <taxon>Halomonadaceae</taxon>
        <taxon>Halomonas</taxon>
    </lineage>
</organism>
<gene>
    <name evidence="1" type="ORF">EI168_00235</name>
</gene>
<evidence type="ECO:0000313" key="1">
    <source>
        <dbReference type="EMBL" id="MBE0398537.1"/>
    </source>
</evidence>
<reference evidence="1 2" key="1">
    <citation type="submission" date="2020-07" db="EMBL/GenBank/DDBJ databases">
        <title>Halophilic bacteria isolated from french cheeses.</title>
        <authorList>
            <person name="Kothe C.I."/>
            <person name="Farah-Kraiem B."/>
            <person name="Renault P."/>
            <person name="Dridi B."/>
        </authorList>
    </citation>
    <scope>NUCLEOTIDE SEQUENCE [LARGE SCALE GENOMIC DNA]</scope>
    <source>
        <strain evidence="1 2">FME1</strain>
    </source>
</reference>
<name>A0ABR9EWE5_9GAMM</name>